<name>A0ABP0VWH9_9BRYO</name>
<protein>
    <submittedName>
        <fullName evidence="1">Uncharacterized protein</fullName>
    </submittedName>
</protein>
<sequence length="340" mass="37396">MAGLALAIQLLEKKSSQVSTYSLHSFSTLTALSAAAAASSAISYLPDRPSFTFLPTSRELNGKVAYCEEAVDPDVWDARWVPLRVTKVEIGVKTYDIELKPLFSAFRIRALGATTVRAVLVNYLPLLEAYLQPEEDDGEEDSDRPAQLPLNPVVPLKRSATHILREVSVVTTRRILERAVVHYITHRMAWKLLKDVPKSAVRKAARNMSKWQLFVAVCKTTFRAHALGVAANWLVQLVLDIYRSISNSFYVRTKEGKPVGMDARELKRLARRTVGNTLKGIASLVLASLGAGLGTVLIRPSTGTWIGCAVGDFAGPFLVGIWLDTWIVYGTFTPGGDRSL</sequence>
<reference evidence="1" key="1">
    <citation type="submission" date="2024-02" db="EMBL/GenBank/DDBJ databases">
        <authorList>
            <consortium name="ELIXIR-Norway"/>
            <consortium name="Elixir Norway"/>
        </authorList>
    </citation>
    <scope>NUCLEOTIDE SEQUENCE</scope>
</reference>
<proteinExistence type="predicted"/>
<gene>
    <name evidence="1" type="ORF">CSSPJE1EN1_LOCUS2893</name>
</gene>
<organism evidence="1 2">
    <name type="scientific">Sphagnum jensenii</name>
    <dbReference type="NCBI Taxonomy" id="128206"/>
    <lineage>
        <taxon>Eukaryota</taxon>
        <taxon>Viridiplantae</taxon>
        <taxon>Streptophyta</taxon>
        <taxon>Embryophyta</taxon>
        <taxon>Bryophyta</taxon>
        <taxon>Sphagnophytina</taxon>
        <taxon>Sphagnopsida</taxon>
        <taxon>Sphagnales</taxon>
        <taxon>Sphagnaceae</taxon>
        <taxon>Sphagnum</taxon>
    </lineage>
</organism>
<dbReference type="Proteomes" id="UP001497444">
    <property type="component" value="Chromosome 10"/>
</dbReference>
<accession>A0ABP0VWH9</accession>
<keyword evidence="2" id="KW-1185">Reference proteome</keyword>
<dbReference type="EMBL" id="OZ020105">
    <property type="protein sequence ID" value="CAK9257415.1"/>
    <property type="molecule type" value="Genomic_DNA"/>
</dbReference>
<evidence type="ECO:0000313" key="2">
    <source>
        <dbReference type="Proteomes" id="UP001497444"/>
    </source>
</evidence>
<dbReference type="PANTHER" id="PTHR36074:SF1">
    <property type="entry name" value="ISOPENTENYL-DIPHOSPHATE DELTA-ISOMERASE"/>
    <property type="match status" value="1"/>
</dbReference>
<dbReference type="PANTHER" id="PTHR36074">
    <property type="entry name" value="ISOPENTENYL-DIPHOSPHATE DELTA-ISOMERASE"/>
    <property type="match status" value="1"/>
</dbReference>
<evidence type="ECO:0000313" key="1">
    <source>
        <dbReference type="EMBL" id="CAK9257415.1"/>
    </source>
</evidence>